<evidence type="ECO:0000256" key="7">
    <source>
        <dbReference type="ARBA" id="ARBA00023159"/>
    </source>
</evidence>
<evidence type="ECO:0000313" key="12">
    <source>
        <dbReference type="Proteomes" id="UP000199205"/>
    </source>
</evidence>
<dbReference type="PANTHER" id="PTHR30118:SF6">
    <property type="entry name" value="HTH-TYPE TRANSCRIPTIONAL REGULATOR LEUO"/>
    <property type="match status" value="1"/>
</dbReference>
<gene>
    <name evidence="11" type="ORF">GA0061101_15214</name>
</gene>
<dbReference type="Pfam" id="PF00126">
    <property type="entry name" value="HTH_1"/>
    <property type="match status" value="1"/>
</dbReference>
<evidence type="ECO:0000256" key="9">
    <source>
        <dbReference type="SAM" id="MobiDB-lite"/>
    </source>
</evidence>
<keyword evidence="7" id="KW-0010">Activator</keyword>
<evidence type="ECO:0000256" key="4">
    <source>
        <dbReference type="ARBA" id="ARBA00022491"/>
    </source>
</evidence>
<dbReference type="InterPro" id="IPR037416">
    <property type="entry name" value="NodD_PBP2"/>
</dbReference>
<evidence type="ECO:0000256" key="2">
    <source>
        <dbReference type="ARBA" id="ARBA00009437"/>
    </source>
</evidence>
<keyword evidence="6" id="KW-0238">DNA-binding</keyword>
<dbReference type="GO" id="GO:0003677">
    <property type="term" value="F:DNA binding"/>
    <property type="evidence" value="ECO:0007669"/>
    <property type="project" value="UniProtKB-KW"/>
</dbReference>
<feature type="domain" description="HTH lysR-type" evidence="10">
    <location>
        <begin position="50"/>
        <end position="107"/>
    </location>
</feature>
<dbReference type="Gene3D" id="3.40.190.10">
    <property type="entry name" value="Periplasmic binding protein-like II"/>
    <property type="match status" value="2"/>
</dbReference>
<evidence type="ECO:0000256" key="3">
    <source>
        <dbReference type="ARBA" id="ARBA00022458"/>
    </source>
</evidence>
<sequence>MRPFGRANATVHSIYLISVNLYSFNRHDDRWRVWHTSTPWMKENMRFKGLDLNLLVVLDALMTERNLTAAARSINLSQPAMSAAVARLRSYFRDDLFTMVGRELVPTPRAERLAVAVREALLYIQLSVIAWEPFDPAHSDRCFKIILSDYVTLVFLEKVVERMAQEAPAISFEFLPVSDDFDELLQRGDVDFLIMPKVFMSKHPHAALFDDIFVCVGCSTNKQLSEPFTFEQYMSMGHVAVRFGSGLRPAIDEWYLRERGFKRRIEVVVQSFSMIPPMLAGTDRIGTMPLRLAQHCAKTTPLRIMELPLPIATLTEAVQWPALHNSDAASLWMRETLIREAARMVSPPAAERQDAPTMKPTRPKVYAG</sequence>
<evidence type="ECO:0000256" key="1">
    <source>
        <dbReference type="ARBA" id="ARBA00003502"/>
    </source>
</evidence>
<proteinExistence type="inferred from homology"/>
<keyword evidence="5" id="KW-0805">Transcription regulation</keyword>
<keyword evidence="3" id="KW-0536">Nodulation</keyword>
<dbReference type="InterPro" id="IPR036388">
    <property type="entry name" value="WH-like_DNA-bd_sf"/>
</dbReference>
<evidence type="ECO:0000313" key="11">
    <source>
        <dbReference type="EMBL" id="SCB52643.1"/>
    </source>
</evidence>
<protein>
    <submittedName>
        <fullName evidence="11">Transcriptional regulator NodD</fullName>
    </submittedName>
</protein>
<dbReference type="GO" id="GO:0003700">
    <property type="term" value="F:DNA-binding transcription factor activity"/>
    <property type="evidence" value="ECO:0007669"/>
    <property type="project" value="InterPro"/>
</dbReference>
<accession>A0A1C3XK57</accession>
<evidence type="ECO:0000259" key="10">
    <source>
        <dbReference type="PROSITE" id="PS50931"/>
    </source>
</evidence>
<dbReference type="PRINTS" id="PR00039">
    <property type="entry name" value="HTHLYSR"/>
</dbReference>
<dbReference type="Gene3D" id="1.10.10.10">
    <property type="entry name" value="Winged helix-like DNA-binding domain superfamily/Winged helix DNA-binding domain"/>
    <property type="match status" value="1"/>
</dbReference>
<dbReference type="InterPro" id="IPR000847">
    <property type="entry name" value="LysR_HTH_N"/>
</dbReference>
<dbReference type="Pfam" id="PF03466">
    <property type="entry name" value="LysR_substrate"/>
    <property type="match status" value="1"/>
</dbReference>
<comment type="function">
    <text evidence="1">NodD regulates the expression of the nodABCFE genes which encode other nodulation proteins. NodD is also a negative regulator of its own expression. Binds flavonoids as inducers.</text>
</comment>
<dbReference type="PROSITE" id="PS50931">
    <property type="entry name" value="HTH_LYSR"/>
    <property type="match status" value="1"/>
</dbReference>
<evidence type="ECO:0000256" key="6">
    <source>
        <dbReference type="ARBA" id="ARBA00023125"/>
    </source>
</evidence>
<name>A0A1C3XK57_9HYPH</name>
<dbReference type="InterPro" id="IPR050389">
    <property type="entry name" value="LysR-type_TF"/>
</dbReference>
<evidence type="ECO:0000256" key="8">
    <source>
        <dbReference type="ARBA" id="ARBA00023163"/>
    </source>
</evidence>
<dbReference type="SUPFAM" id="SSF53850">
    <property type="entry name" value="Periplasmic binding protein-like II"/>
    <property type="match status" value="1"/>
</dbReference>
<dbReference type="EMBL" id="FMAF01000052">
    <property type="protein sequence ID" value="SCB52643.1"/>
    <property type="molecule type" value="Genomic_DNA"/>
</dbReference>
<dbReference type="Proteomes" id="UP000199205">
    <property type="component" value="Unassembled WGS sequence"/>
</dbReference>
<dbReference type="PANTHER" id="PTHR30118">
    <property type="entry name" value="HTH-TYPE TRANSCRIPTIONAL REGULATOR LEUO-RELATED"/>
    <property type="match status" value="1"/>
</dbReference>
<dbReference type="InterPro" id="IPR036390">
    <property type="entry name" value="WH_DNA-bd_sf"/>
</dbReference>
<feature type="region of interest" description="Disordered" evidence="9">
    <location>
        <begin position="344"/>
        <end position="368"/>
    </location>
</feature>
<dbReference type="AlphaFoldDB" id="A0A1C3XK57"/>
<keyword evidence="8" id="KW-0804">Transcription</keyword>
<keyword evidence="4" id="KW-0678">Repressor</keyword>
<organism evidence="11 12">
    <name type="scientific">Rhizobium lusitanum</name>
    <dbReference type="NCBI Taxonomy" id="293958"/>
    <lineage>
        <taxon>Bacteria</taxon>
        <taxon>Pseudomonadati</taxon>
        <taxon>Pseudomonadota</taxon>
        <taxon>Alphaproteobacteria</taxon>
        <taxon>Hyphomicrobiales</taxon>
        <taxon>Rhizobiaceae</taxon>
        <taxon>Rhizobium/Agrobacterium group</taxon>
        <taxon>Rhizobium</taxon>
    </lineage>
</organism>
<dbReference type="InterPro" id="IPR005119">
    <property type="entry name" value="LysR_subst-bd"/>
</dbReference>
<evidence type="ECO:0000256" key="5">
    <source>
        <dbReference type="ARBA" id="ARBA00023015"/>
    </source>
</evidence>
<reference evidence="11 12" key="1">
    <citation type="submission" date="2016-08" db="EMBL/GenBank/DDBJ databases">
        <authorList>
            <person name="Seilhamer J.J."/>
        </authorList>
    </citation>
    <scope>NUCLEOTIDE SEQUENCE [LARGE SCALE GENOMIC DNA]</scope>
    <source>
        <strain evidence="11 12">P1-7</strain>
    </source>
</reference>
<comment type="similarity">
    <text evidence="2">Belongs to the LysR transcriptional regulatory family.</text>
</comment>
<dbReference type="CDD" id="cd08462">
    <property type="entry name" value="PBP2_NodD"/>
    <property type="match status" value="1"/>
</dbReference>
<dbReference type="SUPFAM" id="SSF46785">
    <property type="entry name" value="Winged helix' DNA-binding domain"/>
    <property type="match status" value="1"/>
</dbReference>